<feature type="compositionally biased region" description="Basic residues" evidence="2">
    <location>
        <begin position="214"/>
        <end position="227"/>
    </location>
</feature>
<dbReference type="PANTHER" id="PTHR46900">
    <property type="entry name" value="TYROSINE-PROTEIN PHOSPHATASE NON-RECEPTOR TYPE 13"/>
    <property type="match status" value="1"/>
</dbReference>
<dbReference type="Gene3D" id="1.10.510.10">
    <property type="entry name" value="Transferase(Phosphotransferase) domain 1"/>
    <property type="match status" value="1"/>
</dbReference>
<dbReference type="SMART" id="SM00750">
    <property type="entry name" value="KIND"/>
    <property type="match status" value="1"/>
</dbReference>
<dbReference type="Proteomes" id="UP000828390">
    <property type="component" value="Unassembled WGS sequence"/>
</dbReference>
<feature type="region of interest" description="Disordered" evidence="2">
    <location>
        <begin position="206"/>
        <end position="294"/>
    </location>
</feature>
<dbReference type="Pfam" id="PF09379">
    <property type="entry name" value="FERM_N"/>
    <property type="match status" value="1"/>
</dbReference>
<evidence type="ECO:0000259" key="4">
    <source>
        <dbReference type="PROSITE" id="PS51377"/>
    </source>
</evidence>
<dbReference type="InterPro" id="IPR052074">
    <property type="entry name" value="NonRcpt_TyrProt_Phosphatase"/>
</dbReference>
<comment type="caution">
    <text evidence="5">The sequence shown here is derived from an EMBL/GenBank/DDBJ whole genome shotgun (WGS) entry which is preliminary data.</text>
</comment>
<feature type="region of interest" description="Disordered" evidence="2">
    <location>
        <begin position="346"/>
        <end position="384"/>
    </location>
</feature>
<feature type="domain" description="FERM" evidence="3">
    <location>
        <begin position="494"/>
        <end position="774"/>
    </location>
</feature>
<evidence type="ECO:0000259" key="3">
    <source>
        <dbReference type="PROSITE" id="PS50057"/>
    </source>
</evidence>
<dbReference type="InterPro" id="IPR035963">
    <property type="entry name" value="FERM_2"/>
</dbReference>
<dbReference type="SMART" id="SM00295">
    <property type="entry name" value="B41"/>
    <property type="match status" value="1"/>
</dbReference>
<dbReference type="InterPro" id="IPR019749">
    <property type="entry name" value="Band_41_domain"/>
</dbReference>
<dbReference type="PROSITE" id="PS50057">
    <property type="entry name" value="FERM_3"/>
    <property type="match status" value="1"/>
</dbReference>
<name>A0A9D4DES2_DREPO</name>
<accession>A0A9D4DES2</accession>
<evidence type="ECO:0000256" key="2">
    <source>
        <dbReference type="SAM" id="MobiDB-lite"/>
    </source>
</evidence>
<evidence type="ECO:0000313" key="5">
    <source>
        <dbReference type="EMBL" id="KAH3747180.1"/>
    </source>
</evidence>
<dbReference type="PANTHER" id="PTHR46900:SF2">
    <property type="entry name" value="TYROSINE-PROTEIN PHOSPHATASE NON-RECEPTOR TYPE 13"/>
    <property type="match status" value="1"/>
</dbReference>
<organism evidence="5 6">
    <name type="scientific">Dreissena polymorpha</name>
    <name type="common">Zebra mussel</name>
    <name type="synonym">Mytilus polymorpha</name>
    <dbReference type="NCBI Taxonomy" id="45954"/>
    <lineage>
        <taxon>Eukaryota</taxon>
        <taxon>Metazoa</taxon>
        <taxon>Spiralia</taxon>
        <taxon>Lophotrochozoa</taxon>
        <taxon>Mollusca</taxon>
        <taxon>Bivalvia</taxon>
        <taxon>Autobranchia</taxon>
        <taxon>Heteroconchia</taxon>
        <taxon>Euheterodonta</taxon>
        <taxon>Imparidentia</taxon>
        <taxon>Neoheterodontei</taxon>
        <taxon>Myida</taxon>
        <taxon>Dreissenoidea</taxon>
        <taxon>Dreissenidae</taxon>
        <taxon>Dreissena</taxon>
    </lineage>
</organism>
<feature type="domain" description="KIND" evidence="4">
    <location>
        <begin position="20"/>
        <end position="228"/>
    </location>
</feature>
<feature type="region of interest" description="Disordered" evidence="2">
    <location>
        <begin position="413"/>
        <end position="468"/>
    </location>
</feature>
<evidence type="ECO:0000256" key="1">
    <source>
        <dbReference type="ARBA" id="ARBA00022737"/>
    </source>
</evidence>
<reference evidence="5" key="2">
    <citation type="submission" date="2020-11" db="EMBL/GenBank/DDBJ databases">
        <authorList>
            <person name="McCartney M.A."/>
            <person name="Auch B."/>
            <person name="Kono T."/>
            <person name="Mallez S."/>
            <person name="Becker A."/>
            <person name="Gohl D.M."/>
            <person name="Silverstein K.A.T."/>
            <person name="Koren S."/>
            <person name="Bechman K.B."/>
            <person name="Herman A."/>
            <person name="Abrahante J.E."/>
            <person name="Garbe J."/>
        </authorList>
    </citation>
    <scope>NUCLEOTIDE SEQUENCE</scope>
    <source>
        <strain evidence="5">Duluth1</strain>
        <tissue evidence="5">Whole animal</tissue>
    </source>
</reference>
<dbReference type="CDD" id="cd17101">
    <property type="entry name" value="FERM_F1_PTPN13_like"/>
    <property type="match status" value="1"/>
</dbReference>
<dbReference type="EMBL" id="JAIWYP010000010">
    <property type="protein sequence ID" value="KAH3747180.1"/>
    <property type="molecule type" value="Genomic_DNA"/>
</dbReference>
<evidence type="ECO:0008006" key="7">
    <source>
        <dbReference type="Google" id="ProtNLM"/>
    </source>
</evidence>
<feature type="compositionally biased region" description="Low complexity" evidence="2">
    <location>
        <begin position="426"/>
        <end position="438"/>
    </location>
</feature>
<reference evidence="5" key="1">
    <citation type="journal article" date="2019" name="bioRxiv">
        <title>The Genome of the Zebra Mussel, Dreissena polymorpha: A Resource for Invasive Species Research.</title>
        <authorList>
            <person name="McCartney M.A."/>
            <person name="Auch B."/>
            <person name="Kono T."/>
            <person name="Mallez S."/>
            <person name="Zhang Y."/>
            <person name="Obille A."/>
            <person name="Becker A."/>
            <person name="Abrahante J.E."/>
            <person name="Garbe J."/>
            <person name="Badalamenti J.P."/>
            <person name="Herman A."/>
            <person name="Mangelson H."/>
            <person name="Liachko I."/>
            <person name="Sullivan S."/>
            <person name="Sone E.D."/>
            <person name="Koren S."/>
            <person name="Silverstein K.A.T."/>
            <person name="Beckman K.B."/>
            <person name="Gohl D.M."/>
        </authorList>
    </citation>
    <scope>NUCLEOTIDE SEQUENCE</scope>
    <source>
        <strain evidence="5">Duluth1</strain>
        <tissue evidence="5">Whole animal</tissue>
    </source>
</reference>
<dbReference type="InterPro" id="IPR018979">
    <property type="entry name" value="FERM_N"/>
</dbReference>
<dbReference type="SUPFAM" id="SSF54236">
    <property type="entry name" value="Ubiquitin-like"/>
    <property type="match status" value="1"/>
</dbReference>
<protein>
    <recommendedName>
        <fullName evidence="7">FERM domain-containing protein</fullName>
    </recommendedName>
</protein>
<dbReference type="AlphaFoldDB" id="A0A9D4DES2"/>
<gene>
    <name evidence="5" type="ORF">DPMN_181601</name>
</gene>
<sequence length="774" mass="86794">MPDHKLGHGITYMPSASVTVSVSEVLEVRAGPLTDHEIWALLYRALHTLTEAFSSGSCYTEQGPAFVINPDAIHLTSVGAVQFGSAQKVQQYANYVAPECVEPEFVTSQTSVELVYMFALGKSLIYSSEYGLKTDEPVRIAESLEAVLRGMVNRDPSQRSTLRQVADACAIQNERMQRGLRRSFSRTVTDLYNTILGPHVEQEGVVIGLPRPRERPHKRSRDRLRRKSSPDQHRSRSRSLSRSRQTVQGRDSDSSSSNGNPVPSQNGQSLKKAGSSSSKVSSCPSSRTVTSQRSFETAAFRKYLKLKERQKKLRVLRHDMMSDEASDELSDFVVDHISETQSVRSMGSSNAGVYHPQVHSHHGSSSALRMSRDSDRESVVSSDTSVYMQDHVPFRATAVDISDPFIDQLQKLSSAPPTAVNHPTHHTQTPPTPTNHLQAPPPKQQKAKKKSPPAKQQPPREFFGPEFIHGSTKPLQKIPLSIQGETHKGPSRVCRVVIVLLNGRKLEAMVDPSLTGQQLYEAVVTEIDLPEFYFFGLTYINDSEHFFISPDTKLHKVAPEGWRDSWKREAAPITFTVHLRVKFYVENISALKLETSCHQLYLQLRRDLLEERCMCPDERAMTLTGLALQAEYGDYLGETMGRNYFIPEHYFPERVVKRLGAGYIRDHAPNVHRLNSGMTQTEAEIEFIQFVQQELPEYGVHFHKLLKKKGDSHNVIWVGVNMNNLLLAENSAHQVNHRVLVHQYPGAPSRRSPSTDAASASSPDQILARSNPSR</sequence>
<dbReference type="InterPro" id="IPR019748">
    <property type="entry name" value="FERM_central"/>
</dbReference>
<feature type="compositionally biased region" description="Low complexity" evidence="2">
    <location>
        <begin position="747"/>
        <end position="764"/>
    </location>
</feature>
<dbReference type="InterPro" id="IPR011019">
    <property type="entry name" value="KIND_dom"/>
</dbReference>
<dbReference type="Gene3D" id="3.10.20.90">
    <property type="entry name" value="Phosphatidylinositol 3-kinase Catalytic Subunit, Chain A, domain 1"/>
    <property type="match status" value="1"/>
</dbReference>
<dbReference type="InterPro" id="IPR014352">
    <property type="entry name" value="FERM/acyl-CoA-bd_prot_sf"/>
</dbReference>
<dbReference type="InterPro" id="IPR029071">
    <property type="entry name" value="Ubiquitin-like_domsf"/>
</dbReference>
<dbReference type="SUPFAM" id="SSF47031">
    <property type="entry name" value="Second domain of FERM"/>
    <property type="match status" value="1"/>
</dbReference>
<keyword evidence="1" id="KW-0677">Repeat</keyword>
<dbReference type="PRINTS" id="PR00935">
    <property type="entry name" value="BAND41"/>
</dbReference>
<dbReference type="Gene3D" id="1.20.80.10">
    <property type="match status" value="1"/>
</dbReference>
<evidence type="ECO:0000313" key="6">
    <source>
        <dbReference type="Proteomes" id="UP000828390"/>
    </source>
</evidence>
<dbReference type="CDD" id="cd14473">
    <property type="entry name" value="FERM_B-lobe"/>
    <property type="match status" value="1"/>
</dbReference>
<dbReference type="InterPro" id="IPR000299">
    <property type="entry name" value="FERM_domain"/>
</dbReference>
<proteinExistence type="predicted"/>
<feature type="compositionally biased region" description="Low complexity" evidence="2">
    <location>
        <begin position="242"/>
        <end position="286"/>
    </location>
</feature>
<feature type="region of interest" description="Disordered" evidence="2">
    <location>
        <begin position="745"/>
        <end position="774"/>
    </location>
</feature>
<dbReference type="PROSITE" id="PS51377">
    <property type="entry name" value="KIND"/>
    <property type="match status" value="1"/>
</dbReference>
<dbReference type="Pfam" id="PF00373">
    <property type="entry name" value="FERM_M"/>
    <property type="match status" value="1"/>
</dbReference>
<keyword evidence="6" id="KW-1185">Reference proteome</keyword>